<accession>A0A520KVF1</accession>
<sequence>MKRVLNFFAVSCLMLLLISVGSATILMEDRSNIPEEDSSFGPGEPVSMMVVLMNISGYERIELSTSFEDPQWNIDYIIGYGKGNRGTMSSNRSSISLPKLLYRSVTVNLDAKTPAMDRDGRLALMTIKNEETGAVILRECFDVYGKFSFLQKIDDKKEEITDLNSTITGYEREGVSVSSLKKTVNDASILLETADRNFRIDGDYKSAIYNFKDAEGLIQKAEDTLEKKEIEKKKIEEEKKKIEEEEKRKNIVYLVVAIAIILIVVIIFMRRGGKKVETRAKL</sequence>
<evidence type="ECO:0000313" key="4">
    <source>
        <dbReference type="Proteomes" id="UP000320766"/>
    </source>
</evidence>
<proteinExistence type="predicted"/>
<evidence type="ECO:0000256" key="1">
    <source>
        <dbReference type="SAM" id="Coils"/>
    </source>
</evidence>
<keyword evidence="2" id="KW-0472">Membrane</keyword>
<dbReference type="EMBL" id="RXIL01000120">
    <property type="protein sequence ID" value="RZN67951.1"/>
    <property type="molecule type" value="Genomic_DNA"/>
</dbReference>
<dbReference type="Proteomes" id="UP000320766">
    <property type="component" value="Unassembled WGS sequence"/>
</dbReference>
<keyword evidence="2" id="KW-1133">Transmembrane helix</keyword>
<keyword evidence="1" id="KW-0175">Coiled coil</keyword>
<keyword evidence="2" id="KW-0812">Transmembrane</keyword>
<feature type="coiled-coil region" evidence="1">
    <location>
        <begin position="211"/>
        <end position="252"/>
    </location>
</feature>
<comment type="caution">
    <text evidence="3">The sequence shown here is derived from an EMBL/GenBank/DDBJ whole genome shotgun (WGS) entry which is preliminary data.</text>
</comment>
<dbReference type="AlphaFoldDB" id="A0A520KVF1"/>
<name>A0A520KVF1_9EURY</name>
<protein>
    <submittedName>
        <fullName evidence="3">Uncharacterized protein</fullName>
    </submittedName>
</protein>
<organism evidence="3 4">
    <name type="scientific">Candidatus Methanolliviera hydrocarbonicum</name>
    <dbReference type="NCBI Taxonomy" id="2491085"/>
    <lineage>
        <taxon>Archaea</taxon>
        <taxon>Methanobacteriati</taxon>
        <taxon>Methanobacteriota</taxon>
        <taxon>Candidatus Methanoliparia</taxon>
        <taxon>Candidatus Methanoliparales</taxon>
        <taxon>Candidatus Methanollivieraceae</taxon>
        <taxon>Candidatus Methanolliviera</taxon>
    </lineage>
</organism>
<feature type="transmembrane region" description="Helical" evidence="2">
    <location>
        <begin position="251"/>
        <end position="269"/>
    </location>
</feature>
<evidence type="ECO:0000256" key="2">
    <source>
        <dbReference type="SAM" id="Phobius"/>
    </source>
</evidence>
<reference evidence="3 4" key="1">
    <citation type="journal article" date="2019" name="Nat. Microbiol.">
        <title>Wide diversity of methane and short-chain alkane metabolisms in uncultured archaea.</title>
        <authorList>
            <person name="Borrel G."/>
            <person name="Adam P.S."/>
            <person name="McKay L.J."/>
            <person name="Chen L.X."/>
            <person name="Sierra-Garcia I.N."/>
            <person name="Sieber C.M."/>
            <person name="Letourneur Q."/>
            <person name="Ghozlane A."/>
            <person name="Andersen G.L."/>
            <person name="Li W.J."/>
            <person name="Hallam S.J."/>
            <person name="Muyzer G."/>
            <person name="de Oliveira V.M."/>
            <person name="Inskeep W.P."/>
            <person name="Banfield J.F."/>
            <person name="Gribaldo S."/>
        </authorList>
    </citation>
    <scope>NUCLEOTIDE SEQUENCE [LARGE SCALE GENOMIC DNA]</scope>
    <source>
        <strain evidence="3">NM1b</strain>
    </source>
</reference>
<gene>
    <name evidence="3" type="ORF">EF807_06725</name>
</gene>
<evidence type="ECO:0000313" key="3">
    <source>
        <dbReference type="EMBL" id="RZN67951.1"/>
    </source>
</evidence>